<proteinExistence type="predicted"/>
<dbReference type="EMBL" id="JAKLTR010000017">
    <property type="protein sequence ID" value="MCG2617079.1"/>
    <property type="molecule type" value="Genomic_DNA"/>
</dbReference>
<reference evidence="1" key="1">
    <citation type="submission" date="2022-01" db="EMBL/GenBank/DDBJ databases">
        <authorList>
            <person name="Jo J.-H."/>
            <person name="Im W.-T."/>
        </authorList>
    </citation>
    <scope>NUCLEOTIDE SEQUENCE</scope>
    <source>
        <strain evidence="1">NA20</strain>
    </source>
</reference>
<organism evidence="1 2">
    <name type="scientific">Terrimonas ginsenosidimutans</name>
    <dbReference type="NCBI Taxonomy" id="2908004"/>
    <lineage>
        <taxon>Bacteria</taxon>
        <taxon>Pseudomonadati</taxon>
        <taxon>Bacteroidota</taxon>
        <taxon>Chitinophagia</taxon>
        <taxon>Chitinophagales</taxon>
        <taxon>Chitinophagaceae</taxon>
        <taxon>Terrimonas</taxon>
    </lineage>
</organism>
<protein>
    <recommendedName>
        <fullName evidence="3">Outer membrane protein beta-barrel domain-containing protein</fullName>
    </recommendedName>
</protein>
<sequence>MLRKLLLVTFLINSLFCAGQKKLYRSYNYFAFLAGERTGQQLTTIHGLEKGSWFAGAGTGLDRYELLSLPVFLSGSKYLFPSSNNLLFTINAGMSFPLEKKSEMLRTAVKANYPARPFGEAGFVYRFQEESMKKGQGILLGVYYSYKGMRIKQTLSGNCPNPPCADTYEYINYELHRWAFKLGLAL</sequence>
<gene>
    <name evidence="1" type="ORF">LZZ85_22475</name>
</gene>
<dbReference type="Proteomes" id="UP001165367">
    <property type="component" value="Unassembled WGS sequence"/>
</dbReference>
<keyword evidence="2" id="KW-1185">Reference proteome</keyword>
<accession>A0ABS9KXX0</accession>
<comment type="caution">
    <text evidence="1">The sequence shown here is derived from an EMBL/GenBank/DDBJ whole genome shotgun (WGS) entry which is preliminary data.</text>
</comment>
<evidence type="ECO:0000313" key="1">
    <source>
        <dbReference type="EMBL" id="MCG2617079.1"/>
    </source>
</evidence>
<name>A0ABS9KXX0_9BACT</name>
<dbReference type="RefSeq" id="WP_237875616.1">
    <property type="nucleotide sequence ID" value="NZ_JAKLTR010000017.1"/>
</dbReference>
<evidence type="ECO:0008006" key="3">
    <source>
        <dbReference type="Google" id="ProtNLM"/>
    </source>
</evidence>
<evidence type="ECO:0000313" key="2">
    <source>
        <dbReference type="Proteomes" id="UP001165367"/>
    </source>
</evidence>